<evidence type="ECO:0000256" key="9">
    <source>
        <dbReference type="SAM" id="SignalP"/>
    </source>
</evidence>
<comment type="caution">
    <text evidence="10">The sequence shown here is derived from an EMBL/GenBank/DDBJ whole genome shotgun (WGS) entry which is preliminary data.</text>
</comment>
<keyword evidence="6" id="KW-0472">Membrane</keyword>
<gene>
    <name evidence="10" type="ORF">FNJ87_08680</name>
</gene>
<protein>
    <submittedName>
        <fullName evidence="10">TolC family protein</fullName>
    </submittedName>
</protein>
<keyword evidence="8" id="KW-0175">Coiled coil</keyword>
<comment type="similarity">
    <text evidence="2">Belongs to the outer membrane factor (OMF) (TC 1.B.17) family.</text>
</comment>
<evidence type="ECO:0000313" key="10">
    <source>
        <dbReference type="EMBL" id="MBF4984399.1"/>
    </source>
</evidence>
<keyword evidence="7" id="KW-0998">Cell outer membrane</keyword>
<name>A0ABS0A6A2_9FLAO</name>
<evidence type="ECO:0000256" key="5">
    <source>
        <dbReference type="ARBA" id="ARBA00022692"/>
    </source>
</evidence>
<dbReference type="Gene3D" id="1.20.1600.10">
    <property type="entry name" value="Outer membrane efflux proteins (OEP)"/>
    <property type="match status" value="1"/>
</dbReference>
<dbReference type="InterPro" id="IPR003423">
    <property type="entry name" value="OMP_efflux"/>
</dbReference>
<feature type="chain" id="PRO_5046542175" evidence="9">
    <location>
        <begin position="21"/>
        <end position="436"/>
    </location>
</feature>
<keyword evidence="11" id="KW-1185">Reference proteome</keyword>
<evidence type="ECO:0000256" key="6">
    <source>
        <dbReference type="ARBA" id="ARBA00023136"/>
    </source>
</evidence>
<dbReference type="Pfam" id="PF02321">
    <property type="entry name" value="OEP"/>
    <property type="match status" value="2"/>
</dbReference>
<comment type="subcellular location">
    <subcellularLocation>
        <location evidence="1">Cell outer membrane</location>
    </subcellularLocation>
</comment>
<keyword evidence="3" id="KW-0813">Transport</keyword>
<sequence length="436" mass="49658">MKKILLFITFSIAILTQAIAQQTTLISKEEVAAKVVKNNNSIKISEQEFLEAKADFDQTKAVFLPNITASHTGIITTNPLMAFGSKLNQGILTSNDFNPDLLNNPDQVQNFATIIEVQQPLINIDGMYQRKAARASMEAVLLKKQRTEEYLFFEVEKAYMQLQLAYKGIAVLEKVQKAAQENLKLAQNRLKQGYLQRADVLNVEVRLTEVQNQLQTARSNVQNASDYLSYLMDDDGYTIYKPNDSLTIKNITIKDNNFSENRSDIKAMQLATTAYEAANKADRMAFLPRLNAFGSYELYDENLFQASANGYVVGAQLSWDLFKGSQRIGQADKSKATLEKSKLQYEQYVSKSKLEINKTQRMLNDAENRLKLAQLALDQSKESLRIRTNRFKEGLEKTSDLLNAETQFAQKQLEYYQTVFEFNYAQAYINFLTKSE</sequence>
<dbReference type="Proteomes" id="UP001194729">
    <property type="component" value="Unassembled WGS sequence"/>
</dbReference>
<feature type="coiled-coil region" evidence="8">
    <location>
        <begin position="349"/>
        <end position="383"/>
    </location>
</feature>
<evidence type="ECO:0000256" key="7">
    <source>
        <dbReference type="ARBA" id="ARBA00023237"/>
    </source>
</evidence>
<keyword evidence="4" id="KW-1134">Transmembrane beta strand</keyword>
<evidence type="ECO:0000256" key="8">
    <source>
        <dbReference type="SAM" id="Coils"/>
    </source>
</evidence>
<dbReference type="EMBL" id="JADKYU010000446">
    <property type="protein sequence ID" value="MBF4984399.1"/>
    <property type="molecule type" value="Genomic_DNA"/>
</dbReference>
<evidence type="ECO:0000313" key="11">
    <source>
        <dbReference type="Proteomes" id="UP001194729"/>
    </source>
</evidence>
<dbReference type="SUPFAM" id="SSF56954">
    <property type="entry name" value="Outer membrane efflux proteins (OEP)"/>
    <property type="match status" value="1"/>
</dbReference>
<feature type="signal peptide" evidence="9">
    <location>
        <begin position="1"/>
        <end position="20"/>
    </location>
</feature>
<feature type="coiled-coil region" evidence="8">
    <location>
        <begin position="169"/>
        <end position="227"/>
    </location>
</feature>
<accession>A0ABS0A6A2</accession>
<dbReference type="PANTHER" id="PTHR30026">
    <property type="entry name" value="OUTER MEMBRANE PROTEIN TOLC"/>
    <property type="match status" value="1"/>
</dbReference>
<evidence type="ECO:0000256" key="4">
    <source>
        <dbReference type="ARBA" id="ARBA00022452"/>
    </source>
</evidence>
<evidence type="ECO:0000256" key="3">
    <source>
        <dbReference type="ARBA" id="ARBA00022448"/>
    </source>
</evidence>
<dbReference type="InterPro" id="IPR051906">
    <property type="entry name" value="TolC-like"/>
</dbReference>
<keyword evidence="9" id="KW-0732">Signal</keyword>
<evidence type="ECO:0000256" key="1">
    <source>
        <dbReference type="ARBA" id="ARBA00004442"/>
    </source>
</evidence>
<reference evidence="10 11" key="1">
    <citation type="submission" date="2020-11" db="EMBL/GenBank/DDBJ databases">
        <title>P. mediterranea TC4 genome.</title>
        <authorList>
            <person name="Molmeret M."/>
        </authorList>
    </citation>
    <scope>NUCLEOTIDE SEQUENCE [LARGE SCALE GENOMIC DNA]</scope>
    <source>
        <strain evidence="10 11">TC4</strain>
    </source>
</reference>
<proteinExistence type="inferred from homology"/>
<keyword evidence="5" id="KW-0812">Transmembrane</keyword>
<organism evidence="10 11">
    <name type="scientific">Nonlabens mediterrranea</name>
    <dbReference type="NCBI Taxonomy" id="1419947"/>
    <lineage>
        <taxon>Bacteria</taxon>
        <taxon>Pseudomonadati</taxon>
        <taxon>Bacteroidota</taxon>
        <taxon>Flavobacteriia</taxon>
        <taxon>Flavobacteriales</taxon>
        <taxon>Flavobacteriaceae</taxon>
        <taxon>Nonlabens</taxon>
    </lineage>
</organism>
<dbReference type="PANTHER" id="PTHR30026:SF21">
    <property type="entry name" value="SLR1270 PROTEIN"/>
    <property type="match status" value="1"/>
</dbReference>
<evidence type="ECO:0000256" key="2">
    <source>
        <dbReference type="ARBA" id="ARBA00007613"/>
    </source>
</evidence>